<accession>A0A1G6WIK1</accession>
<dbReference type="RefSeq" id="WP_245701327.1">
    <property type="nucleotide sequence ID" value="NZ_FMYH01000009.1"/>
</dbReference>
<reference evidence="3 4" key="1">
    <citation type="submission" date="2016-09" db="EMBL/GenBank/DDBJ databases">
        <authorList>
            <person name="Capua I."/>
            <person name="De Benedictis P."/>
            <person name="Joannis T."/>
            <person name="Lombin L.H."/>
            <person name="Cattoli G."/>
        </authorList>
    </citation>
    <scope>NUCLEOTIDE SEQUENCE [LARGE SCALE GENOMIC DNA]</scope>
    <source>
        <strain evidence="3 4">ISLP-3</strain>
    </source>
</reference>
<dbReference type="InterPro" id="IPR021903">
    <property type="entry name" value="DUF3515"/>
</dbReference>
<protein>
    <recommendedName>
        <fullName evidence="5">DUF3515 domain-containing protein</fullName>
    </recommendedName>
</protein>
<dbReference type="Pfam" id="PF12028">
    <property type="entry name" value="DUF3515"/>
    <property type="match status" value="1"/>
</dbReference>
<keyword evidence="4" id="KW-1185">Reference proteome</keyword>
<evidence type="ECO:0000256" key="1">
    <source>
        <dbReference type="SAM" id="MobiDB-lite"/>
    </source>
</evidence>
<organism evidence="3 4">
    <name type="scientific">Sanguibacter gelidistatuariae</name>
    <dbReference type="NCBI Taxonomy" id="1814289"/>
    <lineage>
        <taxon>Bacteria</taxon>
        <taxon>Bacillati</taxon>
        <taxon>Actinomycetota</taxon>
        <taxon>Actinomycetes</taxon>
        <taxon>Micrococcales</taxon>
        <taxon>Sanguibacteraceae</taxon>
        <taxon>Sanguibacter</taxon>
    </lineage>
</organism>
<evidence type="ECO:0000256" key="2">
    <source>
        <dbReference type="SAM" id="SignalP"/>
    </source>
</evidence>
<feature type="signal peptide" evidence="2">
    <location>
        <begin position="1"/>
        <end position="43"/>
    </location>
</feature>
<keyword evidence="2" id="KW-0732">Signal</keyword>
<proteinExistence type="predicted"/>
<dbReference type="STRING" id="1814289.SAMN05216410_3636"/>
<evidence type="ECO:0000313" key="4">
    <source>
        <dbReference type="Proteomes" id="UP000199039"/>
    </source>
</evidence>
<evidence type="ECO:0000313" key="3">
    <source>
        <dbReference type="EMBL" id="SDD64905.1"/>
    </source>
</evidence>
<evidence type="ECO:0008006" key="5">
    <source>
        <dbReference type="Google" id="ProtNLM"/>
    </source>
</evidence>
<feature type="region of interest" description="Disordered" evidence="1">
    <location>
        <begin position="1"/>
        <end position="23"/>
    </location>
</feature>
<dbReference type="Proteomes" id="UP000199039">
    <property type="component" value="Unassembled WGS sequence"/>
</dbReference>
<sequence length="181" mass="18416">MPSPHVRAHNGSAHTSPARRRPLTRSRRAALALLVAAVGSAVAGCTPTINVTAGEDAGNPLCARTVLMVPAEVGGLPKVKASSQATAAWGEPGAAITLRCGVSQPAVGVGNCQEIVVPISGVDTAFDWITSSDEKGWTFTTYGREPAVSVQVPAAISGQPTAALVDLASAVNEIPVTKRCV</sequence>
<gene>
    <name evidence="3" type="ORF">SAMN05216410_3636</name>
</gene>
<dbReference type="EMBL" id="FMYH01000009">
    <property type="protein sequence ID" value="SDD64905.1"/>
    <property type="molecule type" value="Genomic_DNA"/>
</dbReference>
<name>A0A1G6WIK1_9MICO</name>
<feature type="chain" id="PRO_5011500556" description="DUF3515 domain-containing protein" evidence="2">
    <location>
        <begin position="44"/>
        <end position="181"/>
    </location>
</feature>
<dbReference type="AlphaFoldDB" id="A0A1G6WIK1"/>